<keyword evidence="4" id="KW-0067">ATP-binding</keyword>
<sequence length="171" mass="18422">MAAMTKVAKLHPNATLSPTKAEIAAKYAHIDEVIGGYRAVDPDDEVGIEVILGHNYSGNIVQFPVTYRAADNATENPICTMDHSVLGERSVANAQDDPVAVQEWARIIQDEDTSAEYSTGPQRFHAYGTGGLPGEIDFLPTLTATPPEPGQLRVVDSETGTDYLAARITRL</sequence>
<dbReference type="Proteomes" id="UP000250197">
    <property type="component" value="Chromosome"/>
</dbReference>
<name>A0A2Z2IXJ0_CORST</name>
<dbReference type="EMBL" id="CP021252">
    <property type="protein sequence ID" value="ART20132.1"/>
    <property type="molecule type" value="Genomic_DNA"/>
</dbReference>
<dbReference type="GO" id="GO:0005524">
    <property type="term" value="F:ATP binding"/>
    <property type="evidence" value="ECO:0007669"/>
    <property type="project" value="UniProtKB-KW"/>
</dbReference>
<protein>
    <recommendedName>
        <fullName evidence="5">Maltokinase N-terminal cap domain-containing protein</fullName>
    </recommendedName>
</protein>
<dbReference type="KEGG" id="cstr:CBE89_00395"/>
<keyword evidence="2" id="KW-0547">Nucleotide-binding</keyword>
<reference evidence="6 7" key="1">
    <citation type="submission" date="2017-05" db="EMBL/GenBank/DDBJ databases">
        <title>Complete genome sequence of Corynebacterium striatum KC-Na-1 isolated from Neophocaena asiaeorientalis in Korea.</title>
        <authorList>
            <person name="Kim J.H."/>
            <person name="Lee K."/>
        </authorList>
    </citation>
    <scope>NUCLEOTIDE SEQUENCE [LARGE SCALE GENOMIC DNA]</scope>
    <source>
        <strain evidence="6 7">KC-Na-01</strain>
    </source>
</reference>
<dbReference type="InterPro" id="IPR040999">
    <property type="entry name" value="Mak_N_cap"/>
</dbReference>
<organism evidence="6 7">
    <name type="scientific">Corynebacterium striatum</name>
    <dbReference type="NCBI Taxonomy" id="43770"/>
    <lineage>
        <taxon>Bacteria</taxon>
        <taxon>Bacillati</taxon>
        <taxon>Actinomycetota</taxon>
        <taxon>Actinomycetes</taxon>
        <taxon>Mycobacteriales</taxon>
        <taxon>Corynebacteriaceae</taxon>
        <taxon>Corynebacterium</taxon>
    </lineage>
</organism>
<feature type="domain" description="Maltokinase N-terminal cap" evidence="5">
    <location>
        <begin position="30"/>
        <end position="97"/>
    </location>
</feature>
<accession>A0A2Z2IXJ0</accession>
<keyword evidence="3" id="KW-0418">Kinase</keyword>
<dbReference type="NCBIfam" id="NF047743">
    <property type="entry name" value="CG0192_fam"/>
    <property type="match status" value="1"/>
</dbReference>
<gene>
    <name evidence="6" type="ORF">CBE89_00395</name>
</gene>
<evidence type="ECO:0000259" key="5">
    <source>
        <dbReference type="Pfam" id="PF18085"/>
    </source>
</evidence>
<evidence type="ECO:0000256" key="2">
    <source>
        <dbReference type="ARBA" id="ARBA00022741"/>
    </source>
</evidence>
<proteinExistence type="predicted"/>
<keyword evidence="1" id="KW-0808">Transferase</keyword>
<evidence type="ECO:0000256" key="4">
    <source>
        <dbReference type="ARBA" id="ARBA00022840"/>
    </source>
</evidence>
<dbReference type="AlphaFoldDB" id="A0A2Z2IXJ0"/>
<evidence type="ECO:0000313" key="6">
    <source>
        <dbReference type="EMBL" id="ART20132.1"/>
    </source>
</evidence>
<evidence type="ECO:0000313" key="7">
    <source>
        <dbReference type="Proteomes" id="UP000250197"/>
    </source>
</evidence>
<evidence type="ECO:0000256" key="3">
    <source>
        <dbReference type="ARBA" id="ARBA00022777"/>
    </source>
</evidence>
<dbReference type="GO" id="GO:0016301">
    <property type="term" value="F:kinase activity"/>
    <property type="evidence" value="ECO:0007669"/>
    <property type="project" value="UniProtKB-KW"/>
</dbReference>
<evidence type="ECO:0000256" key="1">
    <source>
        <dbReference type="ARBA" id="ARBA00022679"/>
    </source>
</evidence>
<dbReference type="Pfam" id="PF18085">
    <property type="entry name" value="Mak_N_cap"/>
    <property type="match status" value="1"/>
</dbReference>